<proteinExistence type="predicted"/>
<reference evidence="2 3" key="1">
    <citation type="submission" date="2019-07" db="EMBL/GenBank/DDBJ databases">
        <title>Whole genome shotgun sequence of Microvirga aerophila NBRC 106136.</title>
        <authorList>
            <person name="Hosoyama A."/>
            <person name="Uohara A."/>
            <person name="Ohji S."/>
            <person name="Ichikawa N."/>
        </authorList>
    </citation>
    <scope>NUCLEOTIDE SEQUENCE [LARGE SCALE GENOMIC DNA]</scope>
    <source>
        <strain evidence="2 3">NBRC 106136</strain>
    </source>
</reference>
<keyword evidence="3" id="KW-1185">Reference proteome</keyword>
<protein>
    <submittedName>
        <fullName evidence="2">Uncharacterized protein</fullName>
    </submittedName>
</protein>
<organism evidence="2 3">
    <name type="scientific">Microvirga aerophila</name>
    <dbReference type="NCBI Taxonomy" id="670291"/>
    <lineage>
        <taxon>Bacteria</taxon>
        <taxon>Pseudomonadati</taxon>
        <taxon>Pseudomonadota</taxon>
        <taxon>Alphaproteobacteria</taxon>
        <taxon>Hyphomicrobiales</taxon>
        <taxon>Methylobacteriaceae</taxon>
        <taxon>Microvirga</taxon>
    </lineage>
</organism>
<gene>
    <name evidence="2" type="ORF">MAE02_68870</name>
</gene>
<evidence type="ECO:0000313" key="2">
    <source>
        <dbReference type="EMBL" id="GEO19191.1"/>
    </source>
</evidence>
<accession>A0A512C4R8</accession>
<dbReference type="RefSeq" id="WP_147023397.1">
    <property type="nucleotide sequence ID" value="NZ_BJYU01000353.1"/>
</dbReference>
<sequence length="79" mass="8894">MTKRVAGDQSQMLLDDPSQAEGYDTFPFRPGDRVEVKSPDPMWDDDGCEFKLVVGSQGTITEVCWDAVWTTHVIVEFPD</sequence>
<dbReference type="AlphaFoldDB" id="A0A512C4R8"/>
<evidence type="ECO:0000256" key="1">
    <source>
        <dbReference type="SAM" id="MobiDB-lite"/>
    </source>
</evidence>
<name>A0A512C4R8_9HYPH</name>
<dbReference type="EMBL" id="BJYU01000353">
    <property type="protein sequence ID" value="GEO19191.1"/>
    <property type="molecule type" value="Genomic_DNA"/>
</dbReference>
<feature type="region of interest" description="Disordered" evidence="1">
    <location>
        <begin position="1"/>
        <end position="32"/>
    </location>
</feature>
<dbReference type="Proteomes" id="UP000321085">
    <property type="component" value="Unassembled WGS sequence"/>
</dbReference>
<evidence type="ECO:0000313" key="3">
    <source>
        <dbReference type="Proteomes" id="UP000321085"/>
    </source>
</evidence>
<comment type="caution">
    <text evidence="2">The sequence shown here is derived from an EMBL/GenBank/DDBJ whole genome shotgun (WGS) entry which is preliminary data.</text>
</comment>